<proteinExistence type="predicted"/>
<evidence type="ECO:0000256" key="1">
    <source>
        <dbReference type="SAM" id="SignalP"/>
    </source>
</evidence>
<keyword evidence="3" id="KW-1185">Reference proteome</keyword>
<protein>
    <submittedName>
        <fullName evidence="2">Uncharacterized protein</fullName>
    </submittedName>
</protein>
<feature type="chain" id="PRO_5040443737" evidence="1">
    <location>
        <begin position="17"/>
        <end position="164"/>
    </location>
</feature>
<accession>A0A9P9DW99</accession>
<dbReference type="AlphaFoldDB" id="A0A9P9DW99"/>
<comment type="caution">
    <text evidence="2">The sequence shown here is derived from an EMBL/GenBank/DDBJ whole genome shotgun (WGS) entry which is preliminary data.</text>
</comment>
<organism evidence="2 3">
    <name type="scientific">Dactylonectria macrodidyma</name>
    <dbReference type="NCBI Taxonomy" id="307937"/>
    <lineage>
        <taxon>Eukaryota</taxon>
        <taxon>Fungi</taxon>
        <taxon>Dikarya</taxon>
        <taxon>Ascomycota</taxon>
        <taxon>Pezizomycotina</taxon>
        <taxon>Sordariomycetes</taxon>
        <taxon>Hypocreomycetidae</taxon>
        <taxon>Hypocreales</taxon>
        <taxon>Nectriaceae</taxon>
        <taxon>Dactylonectria</taxon>
    </lineage>
</organism>
<name>A0A9P9DW99_9HYPO</name>
<evidence type="ECO:0000313" key="2">
    <source>
        <dbReference type="EMBL" id="KAH7126177.1"/>
    </source>
</evidence>
<evidence type="ECO:0000313" key="3">
    <source>
        <dbReference type="Proteomes" id="UP000738349"/>
    </source>
</evidence>
<reference evidence="2" key="1">
    <citation type="journal article" date="2021" name="Nat. Commun.">
        <title>Genetic determinants of endophytism in the Arabidopsis root mycobiome.</title>
        <authorList>
            <person name="Mesny F."/>
            <person name="Miyauchi S."/>
            <person name="Thiergart T."/>
            <person name="Pickel B."/>
            <person name="Atanasova L."/>
            <person name="Karlsson M."/>
            <person name="Huettel B."/>
            <person name="Barry K.W."/>
            <person name="Haridas S."/>
            <person name="Chen C."/>
            <person name="Bauer D."/>
            <person name="Andreopoulos W."/>
            <person name="Pangilinan J."/>
            <person name="LaButti K."/>
            <person name="Riley R."/>
            <person name="Lipzen A."/>
            <person name="Clum A."/>
            <person name="Drula E."/>
            <person name="Henrissat B."/>
            <person name="Kohler A."/>
            <person name="Grigoriev I.V."/>
            <person name="Martin F.M."/>
            <person name="Hacquard S."/>
        </authorList>
    </citation>
    <scope>NUCLEOTIDE SEQUENCE</scope>
    <source>
        <strain evidence="2">MPI-CAGE-AT-0147</strain>
    </source>
</reference>
<feature type="signal peptide" evidence="1">
    <location>
        <begin position="1"/>
        <end position="16"/>
    </location>
</feature>
<dbReference type="EMBL" id="JAGMUV010000020">
    <property type="protein sequence ID" value="KAH7126177.1"/>
    <property type="molecule type" value="Genomic_DNA"/>
</dbReference>
<keyword evidence="1" id="KW-0732">Signal</keyword>
<sequence>MCLCVCVCLMRVGVGGWWMAVECESLREVCGWLAMSTWRGFRANPRCVVEALGEAFQEAVGLEEVGVHKRYQNKAELDCKGFPEFGWAERRRRVVESSRSGRRQRRPHGRGQVLWRWGPFPAARLLVGAAGKLARALCDSLDGPVRAIAAIETPARCFEEPSSP</sequence>
<dbReference type="Proteomes" id="UP000738349">
    <property type="component" value="Unassembled WGS sequence"/>
</dbReference>
<gene>
    <name evidence="2" type="ORF">EDB81DRAFT_204414</name>
</gene>